<feature type="transmembrane region" description="Helical" evidence="1">
    <location>
        <begin position="7"/>
        <end position="29"/>
    </location>
</feature>
<dbReference type="EMBL" id="JASJOS010000011">
    <property type="protein sequence ID" value="MDJ1483536.1"/>
    <property type="molecule type" value="Genomic_DNA"/>
</dbReference>
<protein>
    <submittedName>
        <fullName evidence="2">DUF2306 domain-containing protein</fullName>
    </submittedName>
</protein>
<feature type="transmembrane region" description="Helical" evidence="1">
    <location>
        <begin position="97"/>
        <end position="120"/>
    </location>
</feature>
<name>A0AAE3QUI7_9BACT</name>
<feature type="transmembrane region" description="Helical" evidence="1">
    <location>
        <begin position="163"/>
        <end position="186"/>
    </location>
</feature>
<dbReference type="Proteomes" id="UP001241110">
    <property type="component" value="Unassembled WGS sequence"/>
</dbReference>
<dbReference type="AlphaFoldDB" id="A0AAE3QUI7"/>
<evidence type="ECO:0000313" key="3">
    <source>
        <dbReference type="Proteomes" id="UP001241110"/>
    </source>
</evidence>
<dbReference type="RefSeq" id="WP_313983528.1">
    <property type="nucleotide sequence ID" value="NZ_JASJOS010000011.1"/>
</dbReference>
<feature type="transmembrane region" description="Helical" evidence="1">
    <location>
        <begin position="126"/>
        <end position="143"/>
    </location>
</feature>
<proteinExistence type="predicted"/>
<keyword evidence="1" id="KW-1133">Transmembrane helix</keyword>
<feature type="transmembrane region" description="Helical" evidence="1">
    <location>
        <begin position="192"/>
        <end position="212"/>
    </location>
</feature>
<comment type="caution">
    <text evidence="2">The sequence shown here is derived from an EMBL/GenBank/DDBJ whole genome shotgun (WGS) entry which is preliminary data.</text>
</comment>
<keyword evidence="1" id="KW-0472">Membrane</keyword>
<organism evidence="2 3">
    <name type="scientific">Xanthocytophaga flava</name>
    <dbReference type="NCBI Taxonomy" id="3048013"/>
    <lineage>
        <taxon>Bacteria</taxon>
        <taxon>Pseudomonadati</taxon>
        <taxon>Bacteroidota</taxon>
        <taxon>Cytophagia</taxon>
        <taxon>Cytophagales</taxon>
        <taxon>Rhodocytophagaceae</taxon>
        <taxon>Xanthocytophaga</taxon>
    </lineage>
</organism>
<reference evidence="2" key="1">
    <citation type="submission" date="2023-05" db="EMBL/GenBank/DDBJ databases">
        <authorList>
            <person name="Zhang X."/>
        </authorList>
    </citation>
    <scope>NUCLEOTIDE SEQUENCE</scope>
    <source>
        <strain evidence="2">YF14B1</strain>
    </source>
</reference>
<accession>A0AAE3QUI7</accession>
<dbReference type="InterPro" id="IPR018750">
    <property type="entry name" value="DUF2306_membrane"/>
</dbReference>
<feature type="transmembrane region" description="Helical" evidence="1">
    <location>
        <begin position="66"/>
        <end position="85"/>
    </location>
</feature>
<evidence type="ECO:0000256" key="1">
    <source>
        <dbReference type="SAM" id="Phobius"/>
    </source>
</evidence>
<feature type="transmembrane region" description="Helical" evidence="1">
    <location>
        <begin position="41"/>
        <end position="60"/>
    </location>
</feature>
<gene>
    <name evidence="2" type="ORF">QNI16_23765</name>
</gene>
<sequence>MEALQKLTLYIHILAGFTALTVGLIPMFAKKGGKLHINAGRIYVWAMYMVSASALVTYIIKPYRPFLLFLAFIGIFSFYLTYTGIQATKQKKEILPTLGDWIISGIGLLAGVCMIGLAVWNFTRGNTSFAILYAVFGVFYARIASHDLQVYRKKAIPEKMAWFFLHMGRIMGAYLATLTAFCVVNASKVEFIPPLVAWIAPGVIGGIGIGIWTQYYRKKMKLA</sequence>
<evidence type="ECO:0000313" key="2">
    <source>
        <dbReference type="EMBL" id="MDJ1483536.1"/>
    </source>
</evidence>
<keyword evidence="1" id="KW-0812">Transmembrane</keyword>
<dbReference type="Pfam" id="PF10067">
    <property type="entry name" value="DUF2306"/>
    <property type="match status" value="1"/>
</dbReference>